<keyword evidence="3" id="KW-0598">Phosphotransferase system</keyword>
<dbReference type="PATRIC" id="fig|1121338.3.peg.1833"/>
<dbReference type="Gene3D" id="3.30.1340.10">
    <property type="entry name" value="HPr-like"/>
    <property type="match status" value="1"/>
</dbReference>
<comment type="subcellular location">
    <subcellularLocation>
        <location evidence="1">Cytoplasm</location>
    </subcellularLocation>
</comment>
<accession>A0A151B3F8</accession>
<proteinExistence type="predicted"/>
<feature type="domain" description="HPr" evidence="4">
    <location>
        <begin position="1"/>
        <end position="80"/>
    </location>
</feature>
<dbReference type="InterPro" id="IPR035895">
    <property type="entry name" value="HPr-like_sf"/>
</dbReference>
<dbReference type="Pfam" id="PF00381">
    <property type="entry name" value="PTS-HPr"/>
    <property type="match status" value="1"/>
</dbReference>
<gene>
    <name evidence="5" type="primary">ptsH</name>
    <name evidence="5" type="ORF">CLTEP_17910</name>
</gene>
<name>A0A151B3F8_9CLOT</name>
<dbReference type="EC" id="2.7.11.-" evidence="5"/>
<comment type="caution">
    <text evidence="5">The sequence shown here is derived from an EMBL/GenBank/DDBJ whole genome shotgun (WGS) entry which is preliminary data.</text>
</comment>
<evidence type="ECO:0000313" key="6">
    <source>
        <dbReference type="Proteomes" id="UP000075531"/>
    </source>
</evidence>
<dbReference type="GO" id="GO:0016740">
    <property type="term" value="F:transferase activity"/>
    <property type="evidence" value="ECO:0007669"/>
    <property type="project" value="UniProtKB-KW"/>
</dbReference>
<dbReference type="PANTHER" id="PTHR33705">
    <property type="entry name" value="PHOSPHOCARRIER PROTEIN HPR"/>
    <property type="match status" value="1"/>
</dbReference>
<dbReference type="InterPro" id="IPR050399">
    <property type="entry name" value="HPr"/>
</dbReference>
<dbReference type="OrthoDB" id="9809047at2"/>
<dbReference type="PRINTS" id="PR00107">
    <property type="entry name" value="PHOSPHOCPHPR"/>
</dbReference>
<dbReference type="Proteomes" id="UP000075531">
    <property type="component" value="Unassembled WGS sequence"/>
</dbReference>
<dbReference type="GO" id="GO:0009401">
    <property type="term" value="P:phosphoenolpyruvate-dependent sugar phosphotransferase system"/>
    <property type="evidence" value="ECO:0007669"/>
    <property type="project" value="UniProtKB-KW"/>
</dbReference>
<dbReference type="STRING" id="1121338.CLTEP_17910"/>
<dbReference type="InterPro" id="IPR000032">
    <property type="entry name" value="HPr-like"/>
</dbReference>
<dbReference type="EMBL" id="LTBA01000020">
    <property type="protein sequence ID" value="KYH34292.1"/>
    <property type="molecule type" value="Genomic_DNA"/>
</dbReference>
<evidence type="ECO:0000256" key="2">
    <source>
        <dbReference type="ARBA" id="ARBA00022490"/>
    </source>
</evidence>
<dbReference type="RefSeq" id="WP_066825591.1">
    <property type="nucleotide sequence ID" value="NZ_LTBA01000020.1"/>
</dbReference>
<reference evidence="5 6" key="1">
    <citation type="submission" date="2016-02" db="EMBL/GenBank/DDBJ databases">
        <title>Genome sequence of Clostridium tepidiprofundi DSM 19306.</title>
        <authorList>
            <person name="Poehlein A."/>
            <person name="Daniel R."/>
        </authorList>
    </citation>
    <scope>NUCLEOTIDE SEQUENCE [LARGE SCALE GENOMIC DNA]</scope>
    <source>
        <strain evidence="5 6">DSM 19306</strain>
    </source>
</reference>
<dbReference type="GO" id="GO:0005737">
    <property type="term" value="C:cytoplasm"/>
    <property type="evidence" value="ECO:0007669"/>
    <property type="project" value="UniProtKB-SubCell"/>
</dbReference>
<dbReference type="PANTHER" id="PTHR33705:SF2">
    <property type="entry name" value="PHOSPHOCARRIER PROTEIN NPR"/>
    <property type="match status" value="1"/>
</dbReference>
<evidence type="ECO:0000259" key="4">
    <source>
        <dbReference type="PROSITE" id="PS51350"/>
    </source>
</evidence>
<dbReference type="PROSITE" id="PS51350">
    <property type="entry name" value="PTS_HPR_DOM"/>
    <property type="match status" value="1"/>
</dbReference>
<evidence type="ECO:0000256" key="3">
    <source>
        <dbReference type="ARBA" id="ARBA00022683"/>
    </source>
</evidence>
<dbReference type="AlphaFoldDB" id="A0A151B3F8"/>
<sequence length="80" mass="8484">MEKKIIIKAENGIHARPAGNIVKLASGFKCDITINGINAKSIMGLMSSGISKGDEVIVKTSGVDEEEAMNALLELLNNLD</sequence>
<evidence type="ECO:0000256" key="1">
    <source>
        <dbReference type="ARBA" id="ARBA00004496"/>
    </source>
</evidence>
<keyword evidence="6" id="KW-1185">Reference proteome</keyword>
<evidence type="ECO:0000313" key="5">
    <source>
        <dbReference type="EMBL" id="KYH34292.1"/>
    </source>
</evidence>
<dbReference type="SUPFAM" id="SSF55594">
    <property type="entry name" value="HPr-like"/>
    <property type="match status" value="1"/>
</dbReference>
<dbReference type="CDD" id="cd00367">
    <property type="entry name" value="PTS-HPr_like"/>
    <property type="match status" value="1"/>
</dbReference>
<keyword evidence="5" id="KW-0808">Transferase</keyword>
<dbReference type="NCBIfam" id="TIGR01003">
    <property type="entry name" value="PTS_HPr_family"/>
    <property type="match status" value="1"/>
</dbReference>
<keyword evidence="2" id="KW-0963">Cytoplasm</keyword>
<organism evidence="5 6">
    <name type="scientific">Clostridium tepidiprofundi DSM 19306</name>
    <dbReference type="NCBI Taxonomy" id="1121338"/>
    <lineage>
        <taxon>Bacteria</taxon>
        <taxon>Bacillati</taxon>
        <taxon>Bacillota</taxon>
        <taxon>Clostridia</taxon>
        <taxon>Eubacteriales</taxon>
        <taxon>Clostridiaceae</taxon>
        <taxon>Clostridium</taxon>
    </lineage>
</organism>
<protein>
    <submittedName>
        <fullName evidence="5">Phosphocarrier protein HPr</fullName>
        <ecNumber evidence="5">2.7.11.-</ecNumber>
    </submittedName>
</protein>